<dbReference type="AlphaFoldDB" id="A0A918G2D7"/>
<feature type="compositionally biased region" description="Acidic residues" evidence="1">
    <location>
        <begin position="339"/>
        <end position="356"/>
    </location>
</feature>
<proteinExistence type="predicted"/>
<feature type="region of interest" description="Disordered" evidence="1">
    <location>
        <begin position="83"/>
        <end position="107"/>
    </location>
</feature>
<reference evidence="2" key="2">
    <citation type="submission" date="2020-09" db="EMBL/GenBank/DDBJ databases">
        <authorList>
            <person name="Sun Q."/>
            <person name="Ohkuma M."/>
        </authorList>
    </citation>
    <scope>NUCLEOTIDE SEQUENCE</scope>
    <source>
        <strain evidence="2">JCM 4386</strain>
    </source>
</reference>
<gene>
    <name evidence="2" type="ORF">GCM10010269_64040</name>
</gene>
<feature type="region of interest" description="Disordered" evidence="1">
    <location>
        <begin position="380"/>
        <end position="432"/>
    </location>
</feature>
<organism evidence="2 3">
    <name type="scientific">Streptomyces humidus</name>
    <dbReference type="NCBI Taxonomy" id="52259"/>
    <lineage>
        <taxon>Bacteria</taxon>
        <taxon>Bacillati</taxon>
        <taxon>Actinomycetota</taxon>
        <taxon>Actinomycetes</taxon>
        <taxon>Kitasatosporales</taxon>
        <taxon>Streptomycetaceae</taxon>
        <taxon>Streptomyces</taxon>
    </lineage>
</organism>
<dbReference type="EMBL" id="BMTL01000032">
    <property type="protein sequence ID" value="GGS16015.1"/>
    <property type="molecule type" value="Genomic_DNA"/>
</dbReference>
<evidence type="ECO:0000256" key="1">
    <source>
        <dbReference type="SAM" id="MobiDB-lite"/>
    </source>
</evidence>
<feature type="region of interest" description="Disordered" evidence="1">
    <location>
        <begin position="533"/>
        <end position="570"/>
    </location>
</feature>
<dbReference type="Proteomes" id="UP000606194">
    <property type="component" value="Unassembled WGS sequence"/>
</dbReference>
<keyword evidence="3" id="KW-1185">Reference proteome</keyword>
<evidence type="ECO:0000313" key="2">
    <source>
        <dbReference type="EMBL" id="GGS16015.1"/>
    </source>
</evidence>
<comment type="caution">
    <text evidence="2">The sequence shown here is derived from an EMBL/GenBank/DDBJ whole genome shotgun (WGS) entry which is preliminary data.</text>
</comment>
<sequence length="570" mass="57744">MVHTVLGGAVGTVWLVLPGMTSGADVPVAIKEPTPAVSTTAVAVTTAGGGRSTVDLVLPLVAVGAAGAAAGYAYIRRVRRAHGRTTPGGASSPPHPPGPPQSASRPALDEQACAALVAADDRIRAARCELGFAEALFAAEDTARFRRTVDEAAAELAAAFRMRQRYDEGVPKEEAARGHALAGIVGRCEEAQGLLDSAAGAFEGLREPGRASGQALVVAEGRFRELTGRVGAAEAVLAGLRARYAPTATADVVGNVEQARDRLLFATVRLNEARQSADSGQREQVARQLRAAEGAITQAGVLLEGVDRLAAELQAAEQAVPAALAAAEAELSRARAEAEATEEGSEGQGEGEEEAPDASPGELHARLLRTDAVLASIRRGLPGRQPAAGKPDSRPAGPDSHRRDAHGRTPHGPDSDGGPDTGGQGAHEAGWDPVGVLRRIVRATASHGAERDGALQAAALITARTAGGAAADFVETHRGAVGVTARTRLAEAQRLLATGDPADRASAEALAEEARELAELDVRAHGNPYGGPDHTAGVGGAVLGGVVPAEDPDGGTPAGFAGPAAPAADG</sequence>
<evidence type="ECO:0008006" key="4">
    <source>
        <dbReference type="Google" id="ProtNLM"/>
    </source>
</evidence>
<accession>A0A918G2D7</accession>
<name>A0A918G2D7_9ACTN</name>
<reference evidence="2" key="1">
    <citation type="journal article" date="2014" name="Int. J. Syst. Evol. Microbiol.">
        <title>Complete genome sequence of Corynebacterium casei LMG S-19264T (=DSM 44701T), isolated from a smear-ripened cheese.</title>
        <authorList>
            <consortium name="US DOE Joint Genome Institute (JGI-PGF)"/>
            <person name="Walter F."/>
            <person name="Albersmeier A."/>
            <person name="Kalinowski J."/>
            <person name="Ruckert C."/>
        </authorList>
    </citation>
    <scope>NUCLEOTIDE SEQUENCE</scope>
    <source>
        <strain evidence="2">JCM 4386</strain>
    </source>
</reference>
<evidence type="ECO:0000313" key="3">
    <source>
        <dbReference type="Proteomes" id="UP000606194"/>
    </source>
</evidence>
<protein>
    <recommendedName>
        <fullName evidence="4">TPM domain-containing protein</fullName>
    </recommendedName>
</protein>
<feature type="region of interest" description="Disordered" evidence="1">
    <location>
        <begin position="333"/>
        <end position="360"/>
    </location>
</feature>
<feature type="compositionally biased region" description="Low complexity" evidence="1">
    <location>
        <begin position="554"/>
        <end position="570"/>
    </location>
</feature>